<keyword evidence="2" id="KW-1185">Reference proteome</keyword>
<gene>
    <name evidence="1" type="ORF">OS493_008973</name>
</gene>
<evidence type="ECO:0000313" key="2">
    <source>
        <dbReference type="Proteomes" id="UP001163046"/>
    </source>
</evidence>
<dbReference type="AlphaFoldDB" id="A0A9W9ZFI4"/>
<dbReference type="OrthoDB" id="1938039at2759"/>
<protein>
    <submittedName>
        <fullName evidence="1">Uncharacterized protein</fullName>
    </submittedName>
</protein>
<proteinExistence type="predicted"/>
<comment type="caution">
    <text evidence="1">The sequence shown here is derived from an EMBL/GenBank/DDBJ whole genome shotgun (WGS) entry which is preliminary data.</text>
</comment>
<reference evidence="1" key="1">
    <citation type="submission" date="2023-01" db="EMBL/GenBank/DDBJ databases">
        <title>Genome assembly of the deep-sea coral Lophelia pertusa.</title>
        <authorList>
            <person name="Herrera S."/>
            <person name="Cordes E."/>
        </authorList>
    </citation>
    <scope>NUCLEOTIDE SEQUENCE</scope>
    <source>
        <strain evidence="1">USNM1676648</strain>
        <tissue evidence="1">Polyp</tissue>
    </source>
</reference>
<dbReference type="Proteomes" id="UP001163046">
    <property type="component" value="Unassembled WGS sequence"/>
</dbReference>
<name>A0A9W9ZFI4_9CNID</name>
<dbReference type="EMBL" id="MU826353">
    <property type="protein sequence ID" value="KAJ7380510.1"/>
    <property type="molecule type" value="Genomic_DNA"/>
</dbReference>
<evidence type="ECO:0000313" key="1">
    <source>
        <dbReference type="EMBL" id="KAJ7380510.1"/>
    </source>
</evidence>
<sequence length="92" mass="10535">MEGNEDCVEETETVVGKENSSFILKDEDSLDVDLYEDLSVDLNQEMTYPELKKLYEESQQKIKSLKLEAEDVLRCIGGMKIFFAFIGADLLF</sequence>
<accession>A0A9W9ZFI4</accession>
<organism evidence="1 2">
    <name type="scientific">Desmophyllum pertusum</name>
    <dbReference type="NCBI Taxonomy" id="174260"/>
    <lineage>
        <taxon>Eukaryota</taxon>
        <taxon>Metazoa</taxon>
        <taxon>Cnidaria</taxon>
        <taxon>Anthozoa</taxon>
        <taxon>Hexacorallia</taxon>
        <taxon>Scleractinia</taxon>
        <taxon>Caryophylliina</taxon>
        <taxon>Caryophylliidae</taxon>
        <taxon>Desmophyllum</taxon>
    </lineage>
</organism>